<feature type="domain" description="Acyl-CoA oxidase/dehydrogenase middle" evidence="7">
    <location>
        <begin position="124"/>
        <end position="212"/>
    </location>
</feature>
<evidence type="ECO:0000259" key="7">
    <source>
        <dbReference type="Pfam" id="PF02770"/>
    </source>
</evidence>
<dbReference type="GO" id="GO:0003995">
    <property type="term" value="F:acyl-CoA dehydrogenase activity"/>
    <property type="evidence" value="ECO:0007669"/>
    <property type="project" value="TreeGrafter"/>
</dbReference>
<evidence type="ECO:0000256" key="2">
    <source>
        <dbReference type="ARBA" id="ARBA00009347"/>
    </source>
</evidence>
<gene>
    <name evidence="9" type="ORF">QNI16_10085</name>
</gene>
<dbReference type="Pfam" id="PF02770">
    <property type="entry name" value="Acyl-CoA_dh_M"/>
    <property type="match status" value="1"/>
</dbReference>
<dbReference type="InterPro" id="IPR006091">
    <property type="entry name" value="Acyl-CoA_Oxase/DH_mid-dom"/>
</dbReference>
<dbReference type="Pfam" id="PF02771">
    <property type="entry name" value="Acyl-CoA_dh_N"/>
    <property type="match status" value="1"/>
</dbReference>
<comment type="caution">
    <text evidence="9">The sequence shown here is derived from an EMBL/GenBank/DDBJ whole genome shotgun (WGS) entry which is preliminary data.</text>
</comment>
<sequence>MDAVINHIEFDSFIKDFKLTLQQLFRGKEGTTVSNRDLSAELMHTILTENPLAVAIPEQFGGRGVIAKECLSLLAAASYESLSLSLIFGINIALFLQPVTKYANEQVKEEIFDRFLQHQNMGGLMITEPAYGSDALNMKTRYTEREEGYHITGTKHWQGLTGLANYWLIACKKETQAGDLSRDIDFFICDNTQPRQHIHVKEYYDNLGLSLIPYGLNALDLQVPSTYKLQPQSTGIQMMLDILHRSRMQFPGMAMGFIKRMLDETTSHCTTRKVGAGSLLLMDQIQFQIGRIQSAYTLCSAMCVRSSRISGIDQDLASEGLEANSIKTVVTDLMQESAQVLVQLSGSRGYRTSHIGGSGIIDSRAFQIFEGANEMLYSQIGESIIRMMKKQKQENLFEFLKDFPPTALACLYFKKELSFQLHCTLSQRKQVELGKILARIICMGYVIDLGEDGFRKELAENCLRMVQQEVSALFCSFRFENKVKAVEEYSDESSWMNFV</sequence>
<dbReference type="Gene3D" id="1.20.140.10">
    <property type="entry name" value="Butyryl-CoA Dehydrogenase, subunit A, domain 3"/>
    <property type="match status" value="1"/>
</dbReference>
<dbReference type="SUPFAM" id="SSF47203">
    <property type="entry name" value="Acyl-CoA dehydrogenase C-terminal domain-like"/>
    <property type="match status" value="1"/>
</dbReference>
<dbReference type="GO" id="GO:0050660">
    <property type="term" value="F:flavin adenine dinucleotide binding"/>
    <property type="evidence" value="ECO:0007669"/>
    <property type="project" value="InterPro"/>
</dbReference>
<dbReference type="PANTHER" id="PTHR43884">
    <property type="entry name" value="ACYL-COA DEHYDROGENASE"/>
    <property type="match status" value="1"/>
</dbReference>
<reference evidence="9" key="1">
    <citation type="submission" date="2023-05" db="EMBL/GenBank/DDBJ databases">
        <authorList>
            <person name="Zhang X."/>
        </authorList>
    </citation>
    <scope>NUCLEOTIDE SEQUENCE</scope>
    <source>
        <strain evidence="9">YF14B1</strain>
    </source>
</reference>
<evidence type="ECO:0000256" key="1">
    <source>
        <dbReference type="ARBA" id="ARBA00001974"/>
    </source>
</evidence>
<feature type="domain" description="Acyl-CoA dehydrogenase/oxidase N-terminal" evidence="8">
    <location>
        <begin position="40"/>
        <end position="116"/>
    </location>
</feature>
<dbReference type="Proteomes" id="UP001241110">
    <property type="component" value="Unassembled WGS sequence"/>
</dbReference>
<dbReference type="InterPro" id="IPR013786">
    <property type="entry name" value="AcylCoA_DH/ox_N"/>
</dbReference>
<evidence type="ECO:0000313" key="9">
    <source>
        <dbReference type="EMBL" id="MDJ1480831.1"/>
    </source>
</evidence>
<dbReference type="SUPFAM" id="SSF56645">
    <property type="entry name" value="Acyl-CoA dehydrogenase NM domain-like"/>
    <property type="match status" value="1"/>
</dbReference>
<protein>
    <submittedName>
        <fullName evidence="9">Acyl-CoA dehydrogenase family protein</fullName>
        <ecNumber evidence="9">1.-.-.-</ecNumber>
    </submittedName>
</protein>
<evidence type="ECO:0000313" key="10">
    <source>
        <dbReference type="Proteomes" id="UP001241110"/>
    </source>
</evidence>
<dbReference type="AlphaFoldDB" id="A0AAE3QLG3"/>
<dbReference type="Pfam" id="PF00441">
    <property type="entry name" value="Acyl-CoA_dh_1"/>
    <property type="match status" value="1"/>
</dbReference>
<dbReference type="EMBL" id="JASJOS010000004">
    <property type="protein sequence ID" value="MDJ1480831.1"/>
    <property type="molecule type" value="Genomic_DNA"/>
</dbReference>
<accession>A0AAE3QLG3</accession>
<dbReference type="InterPro" id="IPR036250">
    <property type="entry name" value="AcylCo_DH-like_C"/>
</dbReference>
<dbReference type="InterPro" id="IPR037069">
    <property type="entry name" value="AcylCoA_DH/ox_N_sf"/>
</dbReference>
<dbReference type="EC" id="1.-.-.-" evidence="9"/>
<dbReference type="InterPro" id="IPR009075">
    <property type="entry name" value="AcylCo_DH/oxidase_C"/>
</dbReference>
<dbReference type="RefSeq" id="WP_313977828.1">
    <property type="nucleotide sequence ID" value="NZ_JASJOS010000004.1"/>
</dbReference>
<dbReference type="Gene3D" id="2.40.110.10">
    <property type="entry name" value="Butyryl-CoA Dehydrogenase, subunit A, domain 2"/>
    <property type="match status" value="1"/>
</dbReference>
<comment type="cofactor">
    <cofactor evidence="1 5">
        <name>FAD</name>
        <dbReference type="ChEBI" id="CHEBI:57692"/>
    </cofactor>
</comment>
<dbReference type="InterPro" id="IPR046373">
    <property type="entry name" value="Acyl-CoA_Oxase/DH_mid-dom_sf"/>
</dbReference>
<evidence type="ECO:0000256" key="4">
    <source>
        <dbReference type="ARBA" id="ARBA00022827"/>
    </source>
</evidence>
<dbReference type="Gene3D" id="1.10.540.10">
    <property type="entry name" value="Acyl-CoA dehydrogenase/oxidase, N-terminal domain"/>
    <property type="match status" value="1"/>
</dbReference>
<evidence type="ECO:0000256" key="5">
    <source>
        <dbReference type="RuleBase" id="RU362125"/>
    </source>
</evidence>
<feature type="domain" description="Acyl-CoA dehydrogenase/oxidase C-terminal" evidence="6">
    <location>
        <begin position="235"/>
        <end position="384"/>
    </location>
</feature>
<comment type="similarity">
    <text evidence="2 5">Belongs to the acyl-CoA dehydrogenase family.</text>
</comment>
<dbReference type="InterPro" id="IPR009100">
    <property type="entry name" value="AcylCoA_DH/oxidase_NM_dom_sf"/>
</dbReference>
<keyword evidence="4 5" id="KW-0274">FAD</keyword>
<dbReference type="PANTHER" id="PTHR43884:SF12">
    <property type="entry name" value="ISOVALERYL-COA DEHYDROGENASE, MITOCHONDRIAL-RELATED"/>
    <property type="match status" value="1"/>
</dbReference>
<evidence type="ECO:0000256" key="3">
    <source>
        <dbReference type="ARBA" id="ARBA00022630"/>
    </source>
</evidence>
<name>A0AAE3QLG3_9BACT</name>
<proteinExistence type="inferred from homology"/>
<keyword evidence="3 5" id="KW-0285">Flavoprotein</keyword>
<keyword evidence="5 9" id="KW-0560">Oxidoreductase</keyword>
<organism evidence="9 10">
    <name type="scientific">Xanthocytophaga flava</name>
    <dbReference type="NCBI Taxonomy" id="3048013"/>
    <lineage>
        <taxon>Bacteria</taxon>
        <taxon>Pseudomonadati</taxon>
        <taxon>Bacteroidota</taxon>
        <taxon>Cytophagia</taxon>
        <taxon>Cytophagales</taxon>
        <taxon>Rhodocytophagaceae</taxon>
        <taxon>Xanthocytophaga</taxon>
    </lineage>
</organism>
<evidence type="ECO:0000259" key="8">
    <source>
        <dbReference type="Pfam" id="PF02771"/>
    </source>
</evidence>
<evidence type="ECO:0000259" key="6">
    <source>
        <dbReference type="Pfam" id="PF00441"/>
    </source>
</evidence>